<dbReference type="RefSeq" id="WP_156685453.1">
    <property type="nucleotide sequence ID" value="NZ_CACRUJ010000015.1"/>
</dbReference>
<dbReference type="EMBL" id="CACRUJ010000015">
    <property type="protein sequence ID" value="VYU28952.1"/>
    <property type="molecule type" value="Genomic_DNA"/>
</dbReference>
<name>A0A6N3DL61_STRSL</name>
<gene>
    <name evidence="1" type="ORF">SSLFYP6_00298</name>
</gene>
<proteinExistence type="predicted"/>
<organism evidence="1">
    <name type="scientific">Streptococcus salivarius</name>
    <dbReference type="NCBI Taxonomy" id="1304"/>
    <lineage>
        <taxon>Bacteria</taxon>
        <taxon>Bacillati</taxon>
        <taxon>Bacillota</taxon>
        <taxon>Bacilli</taxon>
        <taxon>Lactobacillales</taxon>
        <taxon>Streptococcaceae</taxon>
        <taxon>Streptococcus</taxon>
    </lineage>
</organism>
<reference evidence="1" key="1">
    <citation type="submission" date="2019-11" db="EMBL/GenBank/DDBJ databases">
        <authorList>
            <person name="Feng L."/>
        </authorList>
    </citation>
    <scope>NUCLEOTIDE SEQUENCE</scope>
    <source>
        <strain evidence="1">SSalivariusLFYP6</strain>
    </source>
</reference>
<sequence length="213" mass="25574">MDKKELLKNTILSLDSDSFFELKTYFFREFFGFNFLDDSEVTQVIFAEKLYDYFEKVELRNNKDFPTLLQKYMQFLDDKVSKYIEKSPRKKNTDTEDIPRARKYYNKIIEFKKQNDINYSRLRDYSRIMFCLYAEIINQNDTITNFDYSISSLTSSKLLQSMKKSKTPKNTKNIFEKKNVLFGQNKEFSFEMCSRVIAIIVLFEIINRNIDGE</sequence>
<evidence type="ECO:0000313" key="1">
    <source>
        <dbReference type="EMBL" id="VYU28952.1"/>
    </source>
</evidence>
<accession>A0A6N3DL61</accession>
<dbReference type="AlphaFoldDB" id="A0A6N3DL61"/>
<protein>
    <submittedName>
        <fullName evidence="1">Uncharacterized protein</fullName>
    </submittedName>
</protein>